<gene>
    <name evidence="1" type="ORF">ACG02S_01020</name>
</gene>
<reference evidence="1 2" key="1">
    <citation type="submission" date="2024-09" db="EMBL/GenBank/DDBJ databases">
        <title>Novel species of the genus Pelomonas and Roseateles isolated from streams.</title>
        <authorList>
            <person name="Lu H."/>
        </authorList>
    </citation>
    <scope>NUCLEOTIDE SEQUENCE [LARGE SCALE GENOMIC DNA]</scope>
    <source>
        <strain evidence="1 2">DC23W</strain>
    </source>
</reference>
<dbReference type="Proteomes" id="UP001606300">
    <property type="component" value="Unassembled WGS sequence"/>
</dbReference>
<dbReference type="RefSeq" id="WP_394468578.1">
    <property type="nucleotide sequence ID" value="NZ_JBIGHY010000001.1"/>
</dbReference>
<accession>A0ABW7EH24</accession>
<keyword evidence="2" id="KW-1185">Reference proteome</keyword>
<organism evidence="1 2">
    <name type="scientific">Pelomonas dachongensis</name>
    <dbReference type="NCBI Taxonomy" id="3299029"/>
    <lineage>
        <taxon>Bacteria</taxon>
        <taxon>Pseudomonadati</taxon>
        <taxon>Pseudomonadota</taxon>
        <taxon>Betaproteobacteria</taxon>
        <taxon>Burkholderiales</taxon>
        <taxon>Sphaerotilaceae</taxon>
        <taxon>Roseateles</taxon>
    </lineage>
</organism>
<evidence type="ECO:0000313" key="1">
    <source>
        <dbReference type="EMBL" id="MFG6412472.1"/>
    </source>
</evidence>
<dbReference type="EMBL" id="JBIGHY010000001">
    <property type="protein sequence ID" value="MFG6412472.1"/>
    <property type="molecule type" value="Genomic_DNA"/>
</dbReference>
<comment type="caution">
    <text evidence="1">The sequence shown here is derived from an EMBL/GenBank/DDBJ whole genome shotgun (WGS) entry which is preliminary data.</text>
</comment>
<proteinExistence type="predicted"/>
<name>A0ABW7EH24_9BURK</name>
<protein>
    <submittedName>
        <fullName evidence="1">Uncharacterized protein</fullName>
    </submittedName>
</protein>
<evidence type="ECO:0000313" key="2">
    <source>
        <dbReference type="Proteomes" id="UP001606300"/>
    </source>
</evidence>
<sequence>MSESAFTHWLELPEGTPHVVFGDLTHLIAKALWPDRGDAGATNWAYGGARVNLEEELLRAVQEGRLEVKNPLTLGPHTFPHGDALNTAVVLLPDLRAFLALRGVGVRVASPPAIRTHPVEVVAREAAALRHPIGDGASADERLLADAWHAWTAATLLTQLNGYLYDQKASLVVDGRTLSGQHEPFNVPKDEWRVDDAGRSQLLDLFTHDTAYVWPIFRVPPRPHEVPPVLQLLPKDTRIRLQWTWQRLSERTCSAADGIDELTNTIARQSLGWLRIDEAAQVLDAAGRGAATSWRGKFLAAAEAGALPTHEPGSYDRVVYGQAAPGQQPRRARDFYELVHVDDLDAWLTTNEPRLPHFRFGSAEAQPATGHGPTKAVQRQRAHENAILAKLVECGFTPAALPKPPAGKPSAAKQAAKAALPLTSNVFEKAWKRLRADKRVQDV</sequence>